<protein>
    <submittedName>
        <fullName evidence="1">Uncharacterized protein</fullName>
    </submittedName>
</protein>
<comment type="caution">
    <text evidence="1">The sequence shown here is derived from an EMBL/GenBank/DDBJ whole genome shotgun (WGS) entry which is preliminary data.</text>
</comment>
<proteinExistence type="predicted"/>
<dbReference type="EMBL" id="DUZY01000003">
    <property type="protein sequence ID" value="DAD33883.1"/>
    <property type="molecule type" value="Genomic_DNA"/>
</dbReference>
<accession>A0A822YP51</accession>
<evidence type="ECO:0000313" key="2">
    <source>
        <dbReference type="Proteomes" id="UP000607653"/>
    </source>
</evidence>
<sequence>MMKATTLEQAISQQRPISECLPFWTLRREKHIAFNKTSSIISIIKDQDSIINMTKKRKMLLDFSRTRTQEYELFAEA</sequence>
<dbReference type="Proteomes" id="UP000607653">
    <property type="component" value="Unassembled WGS sequence"/>
</dbReference>
<gene>
    <name evidence="1" type="ORF">HUJ06_012734</name>
</gene>
<evidence type="ECO:0000313" key="1">
    <source>
        <dbReference type="EMBL" id="DAD33883.1"/>
    </source>
</evidence>
<reference evidence="1 2" key="1">
    <citation type="journal article" date="2020" name="Mol. Biol. Evol.">
        <title>Distinct Expression and Methylation Patterns for Genes with Different Fates following a Single Whole-Genome Duplication in Flowering Plants.</title>
        <authorList>
            <person name="Shi T."/>
            <person name="Rahmani R.S."/>
            <person name="Gugger P.F."/>
            <person name="Wang M."/>
            <person name="Li H."/>
            <person name="Zhang Y."/>
            <person name="Li Z."/>
            <person name="Wang Q."/>
            <person name="Van de Peer Y."/>
            <person name="Marchal K."/>
            <person name="Chen J."/>
        </authorList>
    </citation>
    <scope>NUCLEOTIDE SEQUENCE [LARGE SCALE GENOMIC DNA]</scope>
    <source>
        <tissue evidence="1">Leaf</tissue>
    </source>
</reference>
<name>A0A822YP51_NELNU</name>
<organism evidence="1 2">
    <name type="scientific">Nelumbo nucifera</name>
    <name type="common">Sacred lotus</name>
    <dbReference type="NCBI Taxonomy" id="4432"/>
    <lineage>
        <taxon>Eukaryota</taxon>
        <taxon>Viridiplantae</taxon>
        <taxon>Streptophyta</taxon>
        <taxon>Embryophyta</taxon>
        <taxon>Tracheophyta</taxon>
        <taxon>Spermatophyta</taxon>
        <taxon>Magnoliopsida</taxon>
        <taxon>Proteales</taxon>
        <taxon>Nelumbonaceae</taxon>
        <taxon>Nelumbo</taxon>
    </lineage>
</organism>
<dbReference type="AlphaFoldDB" id="A0A822YP51"/>
<keyword evidence="2" id="KW-1185">Reference proteome</keyword>